<evidence type="ECO:0000313" key="5">
    <source>
        <dbReference type="Proteomes" id="UP000199310"/>
    </source>
</evidence>
<dbReference type="AlphaFoldDB" id="A0A1I0SDN8"/>
<organism evidence="4 5">
    <name type="scientific">Chitinophaga arvensicola</name>
    <dbReference type="NCBI Taxonomy" id="29529"/>
    <lineage>
        <taxon>Bacteria</taxon>
        <taxon>Pseudomonadati</taxon>
        <taxon>Bacteroidota</taxon>
        <taxon>Chitinophagia</taxon>
        <taxon>Chitinophagales</taxon>
        <taxon>Chitinophagaceae</taxon>
        <taxon>Chitinophaga</taxon>
    </lineage>
</organism>
<sequence length="1151" mass="125895">MKKSIRHCQLAMRSVVRLLVLCALTGIAFFPAKAQTTAPSLQTIVTVTGNEVTLQQIFRAIKKQTGLTLVYSNQLLNDGEKMSLDFRQAKLEEVLAFIFKHKNISYVLQRNRIVLDKKSVAAPETTVAAPADKSDEWLIRGQVMDGDGNPLPGVTVTVKESKKGTVTDVMGVFSINASKDDILKMAMMGMNPEEVKVVSQKTLKVSMTPKVDKLNEVVVVGFGSQKKVTVTGAVSTVNMADMQTPVRSLTNALVGKVAGIISMQSAGGEPGYDNPTFTIRGMGTFTGNASPLIIVDGVQREDVNSSYGGAFNNIDPEDVQSISLLKDASATAVYGAKGANGVLIITTRRGVAGKPKVSAKAETGYSGLTIMPNMLDGVNYMKLHNEARTNAGDQPVYSDEIIRKTASGLDPYMYPDVNWINTIYKDWASMANANVNVSGGGEAMRYYVSMSFYNQDGQYNVKKINDYNPNLNFKRYDFRSNVDLNVTKTTLLSLNLASMLVNTRYPGNSAGMIWYATYATNPISFPVSYPDNKWAGPINNGGANPFNLVQNAGYSTEFKPSIQSVLSLNQKLDALTDGLSATVRFSFDTYAEFDNSRKGLNDLWYASERNEDGSLYYGMPVRTGDTYLNYSSSSQGERMMYLEGNLNYDHSFGKHNIGALLVGSIRNRLVGNAGSVKYSIPYRNQNAAARVTYSFMDKYLAEVNMGATGSENFEKGNRWGYFPAGSVGWVISKENFFQPLAKVVTLLKIRGSYGMTGNDQIGSNANADRFGYLTIYNTGAGGVSFGSTGNPVFRSGIAASVFGTQGLTWEKSAKADIGIEAGFLNKFNLVVDLFHDRRTAILVPRSSISPIGGYSSAAIYGNIGEMVNRGMDGSLEYNDHFGKDFTLRLFGNVTYAKNKIIYADNPKAIYPYQQLEGHMYGEFKGYQSLGLFISQDDVEKSPTQSRVVHPGDIKYADLNNDGKINGDDQTYLGKSSFPVWSYGFGFNLGYRRFEISAIFAGVADVGIMANGSDVAMDGAGAPGVGVVPFAGMGQYPASVLSNIMDRWTPDNPNPNAYYPRLTIANTGDNNYVNSSWWVKDGSFMRMKQATFSYAFITPAMKRRGISSLQAYTTCTNMLTFSKFKLWDPELGNRAAKYPFPKTVTLGIRAQF</sequence>
<dbReference type="InterPro" id="IPR037066">
    <property type="entry name" value="Plug_dom_sf"/>
</dbReference>
<keyword evidence="5" id="KW-1185">Reference proteome</keyword>
<evidence type="ECO:0000313" key="4">
    <source>
        <dbReference type="EMBL" id="SEW54081.1"/>
    </source>
</evidence>
<keyword evidence="1" id="KW-0812">Transmembrane</keyword>
<dbReference type="SUPFAM" id="SSF49464">
    <property type="entry name" value="Carboxypeptidase regulatory domain-like"/>
    <property type="match status" value="1"/>
</dbReference>
<dbReference type="Pfam" id="PF13715">
    <property type="entry name" value="CarbopepD_reg_2"/>
    <property type="match status" value="1"/>
</dbReference>
<dbReference type="InterPro" id="IPR023996">
    <property type="entry name" value="TonB-dep_OMP_SusC/RagA"/>
</dbReference>
<feature type="domain" description="TonB-dependent receptor plug" evidence="3">
    <location>
        <begin position="227"/>
        <end position="342"/>
    </location>
</feature>
<evidence type="ECO:0000259" key="3">
    <source>
        <dbReference type="Pfam" id="PF07715"/>
    </source>
</evidence>
<keyword evidence="1" id="KW-0472">Membrane</keyword>
<comment type="similarity">
    <text evidence="1">Belongs to the TonB-dependent receptor family.</text>
</comment>
<dbReference type="RefSeq" id="WP_089901730.1">
    <property type="nucleotide sequence ID" value="NZ_FOJG01000002.1"/>
</dbReference>
<evidence type="ECO:0000256" key="2">
    <source>
        <dbReference type="SAM" id="SignalP"/>
    </source>
</evidence>
<proteinExistence type="inferred from homology"/>
<feature type="signal peptide" evidence="2">
    <location>
        <begin position="1"/>
        <end position="34"/>
    </location>
</feature>
<evidence type="ECO:0000256" key="1">
    <source>
        <dbReference type="PROSITE-ProRule" id="PRU01360"/>
    </source>
</evidence>
<dbReference type="PROSITE" id="PS52016">
    <property type="entry name" value="TONB_DEPENDENT_REC_3"/>
    <property type="match status" value="1"/>
</dbReference>
<gene>
    <name evidence="4" type="ORF">SAMN04488122_5908</name>
</gene>
<dbReference type="InterPro" id="IPR039426">
    <property type="entry name" value="TonB-dep_rcpt-like"/>
</dbReference>
<keyword evidence="2" id="KW-0732">Signal</keyword>
<dbReference type="InterPro" id="IPR023997">
    <property type="entry name" value="TonB-dep_OMP_SusC/RagA_CS"/>
</dbReference>
<keyword evidence="1" id="KW-0998">Cell outer membrane</keyword>
<keyword evidence="1" id="KW-1134">Transmembrane beta strand</keyword>
<keyword evidence="1" id="KW-0813">Transport</keyword>
<comment type="subcellular location">
    <subcellularLocation>
        <location evidence="1">Cell outer membrane</location>
        <topology evidence="1">Multi-pass membrane protein</topology>
    </subcellularLocation>
</comment>
<dbReference type="Pfam" id="PF07715">
    <property type="entry name" value="Plug"/>
    <property type="match status" value="1"/>
</dbReference>
<dbReference type="GO" id="GO:0009279">
    <property type="term" value="C:cell outer membrane"/>
    <property type="evidence" value="ECO:0007669"/>
    <property type="project" value="UniProtKB-SubCell"/>
</dbReference>
<dbReference type="Gene3D" id="2.170.130.10">
    <property type="entry name" value="TonB-dependent receptor, plug domain"/>
    <property type="match status" value="1"/>
</dbReference>
<dbReference type="NCBIfam" id="TIGR04057">
    <property type="entry name" value="SusC_RagA_signa"/>
    <property type="match status" value="1"/>
</dbReference>
<protein>
    <submittedName>
        <fullName evidence="4">TonB-linked outer membrane protein, SusC/RagA family</fullName>
    </submittedName>
</protein>
<reference evidence="5" key="1">
    <citation type="submission" date="2016-10" db="EMBL/GenBank/DDBJ databases">
        <authorList>
            <person name="Varghese N."/>
            <person name="Submissions S."/>
        </authorList>
    </citation>
    <scope>NUCLEOTIDE SEQUENCE [LARGE SCALE GENOMIC DNA]</scope>
    <source>
        <strain evidence="5">DSM 3695</strain>
    </source>
</reference>
<dbReference type="EMBL" id="FOJG01000002">
    <property type="protein sequence ID" value="SEW54081.1"/>
    <property type="molecule type" value="Genomic_DNA"/>
</dbReference>
<dbReference type="FunFam" id="2.170.130.10:FF:000003">
    <property type="entry name" value="SusC/RagA family TonB-linked outer membrane protein"/>
    <property type="match status" value="1"/>
</dbReference>
<dbReference type="OrthoDB" id="601197at2"/>
<dbReference type="InterPro" id="IPR012910">
    <property type="entry name" value="Plug_dom"/>
</dbReference>
<dbReference type="InterPro" id="IPR008969">
    <property type="entry name" value="CarboxyPept-like_regulatory"/>
</dbReference>
<feature type="chain" id="PRO_5011732708" evidence="2">
    <location>
        <begin position="35"/>
        <end position="1151"/>
    </location>
</feature>
<dbReference type="SUPFAM" id="SSF56935">
    <property type="entry name" value="Porins"/>
    <property type="match status" value="1"/>
</dbReference>
<dbReference type="Proteomes" id="UP000199310">
    <property type="component" value="Unassembled WGS sequence"/>
</dbReference>
<dbReference type="Gene3D" id="2.60.40.1120">
    <property type="entry name" value="Carboxypeptidase-like, regulatory domain"/>
    <property type="match status" value="1"/>
</dbReference>
<dbReference type="NCBIfam" id="TIGR04056">
    <property type="entry name" value="OMP_RagA_SusC"/>
    <property type="match status" value="1"/>
</dbReference>
<dbReference type="STRING" id="29529.SAMN04488122_5908"/>
<name>A0A1I0SDN8_9BACT</name>
<accession>A0A1I0SDN8</accession>